<accession>A0AAE6G533</accession>
<organism evidence="2 3">
    <name type="scientific">Myxococcus xanthus</name>
    <dbReference type="NCBI Taxonomy" id="34"/>
    <lineage>
        <taxon>Bacteria</taxon>
        <taxon>Pseudomonadati</taxon>
        <taxon>Myxococcota</taxon>
        <taxon>Myxococcia</taxon>
        <taxon>Myxococcales</taxon>
        <taxon>Cystobacterineae</taxon>
        <taxon>Myxococcaceae</taxon>
        <taxon>Myxococcus</taxon>
    </lineage>
</organism>
<name>A0AAE6G533_MYXXA</name>
<proteinExistence type="predicted"/>
<evidence type="ECO:0000313" key="3">
    <source>
        <dbReference type="Proteomes" id="UP000320179"/>
    </source>
</evidence>
<dbReference type="AlphaFoldDB" id="A0AAE6G533"/>
<feature type="region of interest" description="Disordered" evidence="1">
    <location>
        <begin position="73"/>
        <end position="102"/>
    </location>
</feature>
<protein>
    <submittedName>
        <fullName evidence="2">Uncharacterized protein</fullName>
    </submittedName>
</protein>
<dbReference type="Proteomes" id="UP000320179">
    <property type="component" value="Chromosome"/>
</dbReference>
<sequence length="117" mass="13176">MKPGFEVTQDVAREVTNGLRFLPEQREEIRNRRRAMSLDAARESLRFRADATAVIDDLKDALHELLERGASARHGCAGQRGGHHGRDAINGRLKPLRAPPRGFEPFFAAQRQYDVGK</sequence>
<dbReference type="EMBL" id="CP017174">
    <property type="protein sequence ID" value="QDE71135.1"/>
    <property type="molecule type" value="Genomic_DNA"/>
</dbReference>
<evidence type="ECO:0000313" key="2">
    <source>
        <dbReference type="EMBL" id="QDE71135.1"/>
    </source>
</evidence>
<evidence type="ECO:0000256" key="1">
    <source>
        <dbReference type="SAM" id="MobiDB-lite"/>
    </source>
</evidence>
<reference evidence="2 3" key="1">
    <citation type="journal article" date="2019" name="Science">
        <title>Social genes are selection hotspots in kin groups of a soil microbe.</title>
        <authorList>
            <person name="Wielgoss S."/>
            <person name="Wolfensberger R."/>
            <person name="Sun L."/>
            <person name="Fiegna F."/>
            <person name="Velicer G.J."/>
        </authorList>
    </citation>
    <scope>NUCLEOTIDE SEQUENCE [LARGE SCALE GENOMIC DNA]</scope>
    <source>
        <strain evidence="2 3">MC3.5.9c15</strain>
    </source>
</reference>
<gene>
    <name evidence="2" type="ORF">BHS09_31490</name>
</gene>